<accession>A0A941IJB7</accession>
<dbReference type="InterPro" id="IPR005025">
    <property type="entry name" value="FMN_Rdtase-like_dom"/>
</dbReference>
<keyword evidence="3" id="KW-1185">Reference proteome</keyword>
<evidence type="ECO:0000259" key="1">
    <source>
        <dbReference type="Pfam" id="PF03358"/>
    </source>
</evidence>
<dbReference type="GO" id="GO:0010181">
    <property type="term" value="F:FMN binding"/>
    <property type="evidence" value="ECO:0007669"/>
    <property type="project" value="TreeGrafter"/>
</dbReference>
<dbReference type="InterPro" id="IPR050712">
    <property type="entry name" value="NAD(P)H-dep_reductase"/>
</dbReference>
<dbReference type="GO" id="GO:0005829">
    <property type="term" value="C:cytosol"/>
    <property type="evidence" value="ECO:0007669"/>
    <property type="project" value="TreeGrafter"/>
</dbReference>
<dbReference type="Proteomes" id="UP000676325">
    <property type="component" value="Unassembled WGS sequence"/>
</dbReference>
<dbReference type="AlphaFoldDB" id="A0A941IJB7"/>
<reference evidence="2" key="1">
    <citation type="submission" date="2021-04" db="EMBL/GenBank/DDBJ databases">
        <title>Genome based classification of Actinospica acidithermotolerans sp. nov., an actinobacterium isolated from an Indonesian hot spring.</title>
        <authorList>
            <person name="Kusuma A.B."/>
            <person name="Putra K.E."/>
            <person name="Nafisah S."/>
            <person name="Loh J."/>
            <person name="Nouioui I."/>
            <person name="Goodfellow M."/>
        </authorList>
    </citation>
    <scope>NUCLEOTIDE SEQUENCE</scope>
    <source>
        <strain evidence="2">MGRD01-02</strain>
    </source>
</reference>
<gene>
    <name evidence="2" type="ORF">KDK95_04630</name>
</gene>
<evidence type="ECO:0000313" key="2">
    <source>
        <dbReference type="EMBL" id="MBR7825581.1"/>
    </source>
</evidence>
<dbReference type="PANTHER" id="PTHR30543">
    <property type="entry name" value="CHROMATE REDUCTASE"/>
    <property type="match status" value="1"/>
</dbReference>
<dbReference type="GO" id="GO:0016491">
    <property type="term" value="F:oxidoreductase activity"/>
    <property type="evidence" value="ECO:0007669"/>
    <property type="project" value="InterPro"/>
</dbReference>
<dbReference type="PANTHER" id="PTHR30543:SF21">
    <property type="entry name" value="NAD(P)H-DEPENDENT FMN REDUCTASE LOT6"/>
    <property type="match status" value="1"/>
</dbReference>
<dbReference type="RefSeq" id="WP_212516736.1">
    <property type="nucleotide sequence ID" value="NZ_JAGSOH010000007.1"/>
</dbReference>
<protein>
    <submittedName>
        <fullName evidence="2">NAD(P)H-dependent oxidoreductase</fullName>
    </submittedName>
</protein>
<comment type="caution">
    <text evidence="2">The sequence shown here is derived from an EMBL/GenBank/DDBJ whole genome shotgun (WGS) entry which is preliminary data.</text>
</comment>
<organism evidence="2 3">
    <name type="scientific">Actinospica acidithermotolerans</name>
    <dbReference type="NCBI Taxonomy" id="2828514"/>
    <lineage>
        <taxon>Bacteria</taxon>
        <taxon>Bacillati</taxon>
        <taxon>Actinomycetota</taxon>
        <taxon>Actinomycetes</taxon>
        <taxon>Catenulisporales</taxon>
        <taxon>Actinospicaceae</taxon>
        <taxon>Actinospica</taxon>
    </lineage>
</organism>
<dbReference type="InterPro" id="IPR029039">
    <property type="entry name" value="Flavoprotein-like_sf"/>
</dbReference>
<proteinExistence type="predicted"/>
<sequence length="216" mass="23186">MVDARPGGGGPAVTTAPPPARVGVIVGSTRPTRICAEIAALVTECLAEDSELTYATIDLADIGLPFLDEPRKPALGDYEHAHTRAWSEIVRSFQGFVLVFPQYNWGYPAPLKNALDFLYAEWRDKPAALVTYGSRGGARAAQQMREVLTGLHMQVAAEGVQIKIPEGDVDDAGRLVDVRRTLAGYLPEIRAVDKYLTSSLISPAPKTTSPTTPATA</sequence>
<dbReference type="EMBL" id="JAGSOH010000007">
    <property type="protein sequence ID" value="MBR7825581.1"/>
    <property type="molecule type" value="Genomic_DNA"/>
</dbReference>
<dbReference type="SUPFAM" id="SSF52218">
    <property type="entry name" value="Flavoproteins"/>
    <property type="match status" value="1"/>
</dbReference>
<name>A0A941IJB7_9ACTN</name>
<evidence type="ECO:0000313" key="3">
    <source>
        <dbReference type="Proteomes" id="UP000676325"/>
    </source>
</evidence>
<dbReference type="Gene3D" id="3.40.50.360">
    <property type="match status" value="1"/>
</dbReference>
<feature type="domain" description="NADPH-dependent FMN reductase-like" evidence="1">
    <location>
        <begin position="21"/>
        <end position="158"/>
    </location>
</feature>
<dbReference type="Pfam" id="PF03358">
    <property type="entry name" value="FMN_red"/>
    <property type="match status" value="1"/>
</dbReference>